<name>A0A2A7SJR6_BURGA</name>
<sequence>MNASSDPLTPAIRLGAKIRALRQRLNYTLDRLAACAHLSKPFLSQVERGLAGVSAASLNSIAGALGVEVSYLLDAPEEQHQIHRREQLSFQPLPDSATRFAALTRGSPHQELEARLLRLPPGQPGPGDTPGRAGEEFLHVLSGELSLALASGTVLLRAGDSAHYKSAWSRGWTNPHRQEAVVLWVGTPRLP</sequence>
<feature type="domain" description="HTH cro/C1-type" evidence="2">
    <location>
        <begin position="18"/>
        <end position="72"/>
    </location>
</feature>
<accession>A0A2A7SJR6</accession>
<evidence type="ECO:0000313" key="3">
    <source>
        <dbReference type="EMBL" id="PEH43679.1"/>
    </source>
</evidence>
<dbReference type="InterPro" id="IPR050807">
    <property type="entry name" value="TransReg_Diox_bact_type"/>
</dbReference>
<evidence type="ECO:0000259" key="2">
    <source>
        <dbReference type="PROSITE" id="PS50943"/>
    </source>
</evidence>
<dbReference type="InterPro" id="IPR013096">
    <property type="entry name" value="Cupin_2"/>
</dbReference>
<dbReference type="AlphaFoldDB" id="A0A2A7SJR6"/>
<reference evidence="4" key="1">
    <citation type="submission" date="2017-09" db="EMBL/GenBank/DDBJ databases">
        <title>FDA dAtabase for Regulatory Grade micrObial Sequences (FDA-ARGOS): Supporting development and validation of Infectious Disease Dx tests.</title>
        <authorList>
            <person name="Minogue T."/>
            <person name="Wolcott M."/>
            <person name="Wasieloski L."/>
            <person name="Aguilar W."/>
            <person name="Moore D."/>
            <person name="Tallon L."/>
            <person name="Sadzewicz L."/>
            <person name="Ott S."/>
            <person name="Zhao X."/>
            <person name="Nagaraj S."/>
            <person name="Vavikolanu K."/>
            <person name="Aluvathingal J."/>
            <person name="Nadendla S."/>
            <person name="Sichtig H."/>
        </authorList>
    </citation>
    <scope>NUCLEOTIDE SEQUENCE [LARGE SCALE GENOMIC DNA]</scope>
    <source>
        <strain evidence="4">FDAARGOS_390</strain>
    </source>
</reference>
<keyword evidence="1 3" id="KW-0238">DNA-binding</keyword>
<dbReference type="PROSITE" id="PS50943">
    <property type="entry name" value="HTH_CROC1"/>
    <property type="match status" value="1"/>
</dbReference>
<dbReference type="CDD" id="cd00093">
    <property type="entry name" value="HTH_XRE"/>
    <property type="match status" value="1"/>
</dbReference>
<dbReference type="Proteomes" id="UP000220629">
    <property type="component" value="Unassembled WGS sequence"/>
</dbReference>
<dbReference type="InterPro" id="IPR010982">
    <property type="entry name" value="Lambda_DNA-bd_dom_sf"/>
</dbReference>
<protein>
    <submittedName>
        <fullName evidence="3">DNA-binding protein</fullName>
    </submittedName>
</protein>
<proteinExistence type="predicted"/>
<evidence type="ECO:0000313" key="4">
    <source>
        <dbReference type="Proteomes" id="UP000220629"/>
    </source>
</evidence>
<evidence type="ECO:0000256" key="1">
    <source>
        <dbReference type="ARBA" id="ARBA00023125"/>
    </source>
</evidence>
<dbReference type="RefSeq" id="WP_098153180.1">
    <property type="nucleotide sequence ID" value="NZ_CADEWX010000006.1"/>
</dbReference>
<dbReference type="SUPFAM" id="SSF51182">
    <property type="entry name" value="RmlC-like cupins"/>
    <property type="match status" value="1"/>
</dbReference>
<dbReference type="InterPro" id="IPR001387">
    <property type="entry name" value="Cro/C1-type_HTH"/>
</dbReference>
<dbReference type="InterPro" id="IPR011051">
    <property type="entry name" value="RmlC_Cupin_sf"/>
</dbReference>
<comment type="caution">
    <text evidence="3">The sequence shown here is derived from an EMBL/GenBank/DDBJ whole genome shotgun (WGS) entry which is preliminary data.</text>
</comment>
<organism evidence="3 4">
    <name type="scientific">Burkholderia gladioli</name>
    <name type="common">Pseudomonas marginata</name>
    <name type="synonym">Phytomonas marginata</name>
    <dbReference type="NCBI Taxonomy" id="28095"/>
    <lineage>
        <taxon>Bacteria</taxon>
        <taxon>Pseudomonadati</taxon>
        <taxon>Pseudomonadota</taxon>
        <taxon>Betaproteobacteria</taxon>
        <taxon>Burkholderiales</taxon>
        <taxon>Burkholderiaceae</taxon>
        <taxon>Burkholderia</taxon>
    </lineage>
</organism>
<dbReference type="GO" id="GO:0003677">
    <property type="term" value="F:DNA binding"/>
    <property type="evidence" value="ECO:0007669"/>
    <property type="project" value="UniProtKB-KW"/>
</dbReference>
<dbReference type="Gene3D" id="2.60.120.10">
    <property type="entry name" value="Jelly Rolls"/>
    <property type="match status" value="1"/>
</dbReference>
<dbReference type="SUPFAM" id="SSF47413">
    <property type="entry name" value="lambda repressor-like DNA-binding domains"/>
    <property type="match status" value="1"/>
</dbReference>
<dbReference type="GO" id="GO:0005829">
    <property type="term" value="C:cytosol"/>
    <property type="evidence" value="ECO:0007669"/>
    <property type="project" value="TreeGrafter"/>
</dbReference>
<dbReference type="GO" id="GO:0003700">
    <property type="term" value="F:DNA-binding transcription factor activity"/>
    <property type="evidence" value="ECO:0007669"/>
    <property type="project" value="TreeGrafter"/>
</dbReference>
<dbReference type="CDD" id="cd02209">
    <property type="entry name" value="cupin_XRE_C"/>
    <property type="match status" value="1"/>
</dbReference>
<dbReference type="PANTHER" id="PTHR46797:SF1">
    <property type="entry name" value="METHYLPHOSPHONATE SYNTHASE"/>
    <property type="match status" value="1"/>
</dbReference>
<dbReference type="EMBL" id="PDDY01000001">
    <property type="protein sequence ID" value="PEH43679.1"/>
    <property type="molecule type" value="Genomic_DNA"/>
</dbReference>
<dbReference type="PANTHER" id="PTHR46797">
    <property type="entry name" value="HTH-TYPE TRANSCRIPTIONAL REGULATOR"/>
    <property type="match status" value="1"/>
</dbReference>
<dbReference type="Gene3D" id="1.10.260.40">
    <property type="entry name" value="lambda repressor-like DNA-binding domains"/>
    <property type="match status" value="1"/>
</dbReference>
<dbReference type="SMART" id="SM00530">
    <property type="entry name" value="HTH_XRE"/>
    <property type="match status" value="1"/>
</dbReference>
<dbReference type="InterPro" id="IPR014710">
    <property type="entry name" value="RmlC-like_jellyroll"/>
</dbReference>
<dbReference type="Pfam" id="PF07883">
    <property type="entry name" value="Cupin_2"/>
    <property type="match status" value="1"/>
</dbReference>
<dbReference type="Pfam" id="PF01381">
    <property type="entry name" value="HTH_3"/>
    <property type="match status" value="1"/>
</dbReference>
<gene>
    <name evidence="3" type="ORF">CRM94_08330</name>
</gene>